<feature type="region of interest" description="Disordered" evidence="1">
    <location>
        <begin position="29"/>
        <end position="50"/>
    </location>
</feature>
<evidence type="ECO:0000259" key="2">
    <source>
        <dbReference type="PROSITE" id="PS50055"/>
    </source>
</evidence>
<keyword evidence="4" id="KW-1185">Reference proteome</keyword>
<keyword evidence="3" id="KW-0675">Receptor</keyword>
<dbReference type="SMART" id="SM00194">
    <property type="entry name" value="PTPc"/>
    <property type="match status" value="1"/>
</dbReference>
<feature type="compositionally biased region" description="Low complexity" evidence="1">
    <location>
        <begin position="310"/>
        <end position="385"/>
    </location>
</feature>
<feature type="domain" description="Tyrosine-protein phosphatase" evidence="2">
    <location>
        <begin position="488"/>
        <end position="713"/>
    </location>
</feature>
<dbReference type="Pfam" id="PF00102">
    <property type="entry name" value="Y_phosphatase"/>
    <property type="match status" value="1"/>
</dbReference>
<dbReference type="GO" id="GO:0004725">
    <property type="term" value="F:protein tyrosine phosphatase activity"/>
    <property type="evidence" value="ECO:0007669"/>
    <property type="project" value="InterPro"/>
</dbReference>
<feature type="region of interest" description="Disordered" evidence="1">
    <location>
        <begin position="310"/>
        <end position="398"/>
    </location>
</feature>
<dbReference type="OrthoDB" id="6380932at2759"/>
<evidence type="ECO:0000313" key="4">
    <source>
        <dbReference type="Proteomes" id="UP000326759"/>
    </source>
</evidence>
<dbReference type="Gene3D" id="3.90.190.10">
    <property type="entry name" value="Protein tyrosine phosphatase superfamily"/>
    <property type="match status" value="1"/>
</dbReference>
<dbReference type="PANTHER" id="PTHR45706">
    <property type="entry name" value="TYROSINE-PROTEIN PHOSPHATASE"/>
    <property type="match status" value="1"/>
</dbReference>
<accession>A0A5N5T2K6</accession>
<gene>
    <name evidence="3" type="ORF">Anas_01281</name>
</gene>
<protein>
    <submittedName>
        <fullName evidence="3">Tyrosine-protein phosphatase non-receptor type 14</fullName>
    </submittedName>
</protein>
<comment type="caution">
    <text evidence="3">The sequence shown here is derived from an EMBL/GenBank/DDBJ whole genome shotgun (WGS) entry which is preliminary data.</text>
</comment>
<organism evidence="3 4">
    <name type="scientific">Armadillidium nasatum</name>
    <dbReference type="NCBI Taxonomy" id="96803"/>
    <lineage>
        <taxon>Eukaryota</taxon>
        <taxon>Metazoa</taxon>
        <taxon>Ecdysozoa</taxon>
        <taxon>Arthropoda</taxon>
        <taxon>Crustacea</taxon>
        <taxon>Multicrustacea</taxon>
        <taxon>Malacostraca</taxon>
        <taxon>Eumalacostraca</taxon>
        <taxon>Peracarida</taxon>
        <taxon>Isopoda</taxon>
        <taxon>Oniscidea</taxon>
        <taxon>Crinocheta</taxon>
        <taxon>Armadillidiidae</taxon>
        <taxon>Armadillidium</taxon>
    </lineage>
</organism>
<reference evidence="3 4" key="1">
    <citation type="journal article" date="2019" name="PLoS Biol.">
        <title>Sex chromosomes control vertical transmission of feminizing Wolbachia symbionts in an isopod.</title>
        <authorList>
            <person name="Becking T."/>
            <person name="Chebbi M.A."/>
            <person name="Giraud I."/>
            <person name="Moumen B."/>
            <person name="Laverre T."/>
            <person name="Caubet Y."/>
            <person name="Peccoud J."/>
            <person name="Gilbert C."/>
            <person name="Cordaux R."/>
        </authorList>
    </citation>
    <scope>NUCLEOTIDE SEQUENCE [LARGE SCALE GENOMIC DNA]</scope>
    <source>
        <strain evidence="3">ANa2</strain>
        <tissue evidence="3">Whole body excluding digestive tract and cuticle</tissue>
    </source>
</reference>
<name>A0A5N5T2K6_9CRUS</name>
<dbReference type="EMBL" id="SEYY01013848">
    <property type="protein sequence ID" value="KAB7500465.1"/>
    <property type="molecule type" value="Genomic_DNA"/>
</dbReference>
<dbReference type="PANTHER" id="PTHR45706:SF1">
    <property type="entry name" value="PEZ, ISOFORM A"/>
    <property type="match status" value="1"/>
</dbReference>
<dbReference type="InterPro" id="IPR000242">
    <property type="entry name" value="PTP_cat"/>
</dbReference>
<dbReference type="PROSITE" id="PS50055">
    <property type="entry name" value="TYR_PHOSPHATASE_PTP"/>
    <property type="match status" value="1"/>
</dbReference>
<feature type="non-terminal residue" evidence="3">
    <location>
        <position position="1"/>
    </location>
</feature>
<dbReference type="Proteomes" id="UP000326759">
    <property type="component" value="Unassembled WGS sequence"/>
</dbReference>
<sequence length="713" mass="80297">TPELAQTYTEGRVEKDPLDYHFIHGFKPPPPYPYSKPSSNSTPDLASASKCEEASIEPYGSKKRLSLLTSSLGCLGSPELSRTYENLSELTDAVESLRLELTKGESSFLHSFAPNYSTDNLDAIYQLSNGRVAALEQNSGLKNLAPSASFNGFIPSNTGSSSEEPIYQNVGTVLSDIKPDRRGRAKSAPELDAEDSQKSEEALLRSSYESAGPGTGIQFLAKFNNSQNHAFAIHQLHTQPQHSVQTQAQQQKVVTQSQQIQQNSSQHQEKALQQQQHVFNTALSQNQSILISQSQQQLLQAHRQQQQQQQQFLQNQTHQQSQKQLHQQQTKSNFSQQHLVQAQQHPSQPQLQLQQPPPLSKSKIQLQSSQQVPQQQFQNISSQHSASTHTMAQQQLQHPVQHLPQTHMNSQQNLINNISSQTKDYHSPARKGRKSVICSEDSKKVSTVAFPLKDNGAKPDLLMESFSSYSNKDPKAIELEEKIASMDIVREYESIPRIKNNPDFTSALRSENVPRNRYKDIVPYEENRVKITPSKDNKAGYVNASHITASVGDTQRFYICAQGPLPTTVAQFWQCVWETDVRLLVMLAAVEGDTNTSKSFPYWPQIDNTSVECDQFRIYRKHSTKSGSHVTSRLQLVQMSQRKSRSVWHLQFTDWADHGCPEDIHSFLSFLEELATLRRLTFEEIDGNRKEPQHSRIGALLSGCWSFGSNNIV</sequence>
<evidence type="ECO:0000313" key="3">
    <source>
        <dbReference type="EMBL" id="KAB7500465.1"/>
    </source>
</evidence>
<dbReference type="SUPFAM" id="SSF52799">
    <property type="entry name" value="(Phosphotyrosine protein) phosphatases II"/>
    <property type="match status" value="1"/>
</dbReference>
<dbReference type="AlphaFoldDB" id="A0A5N5T2K6"/>
<feature type="region of interest" description="Disordered" evidence="1">
    <location>
        <begin position="178"/>
        <end position="207"/>
    </location>
</feature>
<proteinExistence type="predicted"/>
<dbReference type="PRINTS" id="PR00700">
    <property type="entry name" value="PRTYPHPHTASE"/>
</dbReference>
<evidence type="ECO:0000256" key="1">
    <source>
        <dbReference type="SAM" id="MobiDB-lite"/>
    </source>
</evidence>
<dbReference type="InterPro" id="IPR029021">
    <property type="entry name" value="Prot-tyrosine_phosphatase-like"/>
</dbReference>